<evidence type="ECO:0000256" key="1">
    <source>
        <dbReference type="SAM" id="MobiDB-lite"/>
    </source>
</evidence>
<protein>
    <submittedName>
        <fullName evidence="2">POU domain</fullName>
    </submittedName>
</protein>
<feature type="region of interest" description="Disordered" evidence="1">
    <location>
        <begin position="60"/>
        <end position="119"/>
    </location>
</feature>
<evidence type="ECO:0000313" key="2">
    <source>
        <dbReference type="EMBL" id="GER31995.1"/>
    </source>
</evidence>
<evidence type="ECO:0000313" key="3">
    <source>
        <dbReference type="Proteomes" id="UP000325081"/>
    </source>
</evidence>
<comment type="caution">
    <text evidence="2">The sequence shown here is derived from an EMBL/GenBank/DDBJ whole genome shotgun (WGS) entry which is preliminary data.</text>
</comment>
<reference evidence="3" key="1">
    <citation type="journal article" date="2019" name="Curr. Biol.">
        <title>Genome Sequence of Striga asiatica Provides Insight into the Evolution of Plant Parasitism.</title>
        <authorList>
            <person name="Yoshida S."/>
            <person name="Kim S."/>
            <person name="Wafula E.K."/>
            <person name="Tanskanen J."/>
            <person name="Kim Y.M."/>
            <person name="Honaas L."/>
            <person name="Yang Z."/>
            <person name="Spallek T."/>
            <person name="Conn C.E."/>
            <person name="Ichihashi Y."/>
            <person name="Cheong K."/>
            <person name="Cui S."/>
            <person name="Der J.P."/>
            <person name="Gundlach H."/>
            <person name="Jiao Y."/>
            <person name="Hori C."/>
            <person name="Ishida J.K."/>
            <person name="Kasahara H."/>
            <person name="Kiba T."/>
            <person name="Kim M.S."/>
            <person name="Koo N."/>
            <person name="Laohavisit A."/>
            <person name="Lee Y.H."/>
            <person name="Lumba S."/>
            <person name="McCourt P."/>
            <person name="Mortimer J.C."/>
            <person name="Mutuku J.M."/>
            <person name="Nomura T."/>
            <person name="Sasaki-Sekimoto Y."/>
            <person name="Seto Y."/>
            <person name="Wang Y."/>
            <person name="Wakatake T."/>
            <person name="Sakakibara H."/>
            <person name="Demura T."/>
            <person name="Yamaguchi S."/>
            <person name="Yoneyama K."/>
            <person name="Manabe R.I."/>
            <person name="Nelson D.C."/>
            <person name="Schulman A.H."/>
            <person name="Timko M.P."/>
            <person name="dePamphilis C.W."/>
            <person name="Choi D."/>
            <person name="Shirasu K."/>
        </authorList>
    </citation>
    <scope>NUCLEOTIDE SEQUENCE [LARGE SCALE GENOMIC DNA]</scope>
    <source>
        <strain evidence="3">cv. UVA1</strain>
    </source>
</reference>
<gene>
    <name evidence="2" type="ORF">STAS_08042</name>
</gene>
<organism evidence="2 3">
    <name type="scientific">Striga asiatica</name>
    <name type="common">Asiatic witchweed</name>
    <name type="synonym">Buchnera asiatica</name>
    <dbReference type="NCBI Taxonomy" id="4170"/>
    <lineage>
        <taxon>Eukaryota</taxon>
        <taxon>Viridiplantae</taxon>
        <taxon>Streptophyta</taxon>
        <taxon>Embryophyta</taxon>
        <taxon>Tracheophyta</taxon>
        <taxon>Spermatophyta</taxon>
        <taxon>Magnoliopsida</taxon>
        <taxon>eudicotyledons</taxon>
        <taxon>Gunneridae</taxon>
        <taxon>Pentapetalae</taxon>
        <taxon>asterids</taxon>
        <taxon>lamiids</taxon>
        <taxon>Lamiales</taxon>
        <taxon>Orobanchaceae</taxon>
        <taxon>Buchnereae</taxon>
        <taxon>Striga</taxon>
    </lineage>
</organism>
<accession>A0A5A7PGI8</accession>
<dbReference type="EMBL" id="BKCP01004528">
    <property type="protein sequence ID" value="GER31995.1"/>
    <property type="molecule type" value="Genomic_DNA"/>
</dbReference>
<feature type="compositionally biased region" description="Basic and acidic residues" evidence="1">
    <location>
        <begin position="91"/>
        <end position="108"/>
    </location>
</feature>
<dbReference type="AlphaFoldDB" id="A0A5A7PGI8"/>
<keyword evidence="3" id="KW-1185">Reference proteome</keyword>
<dbReference type="Proteomes" id="UP000325081">
    <property type="component" value="Unassembled WGS sequence"/>
</dbReference>
<name>A0A5A7PGI8_STRAF</name>
<sequence>MLLVLDTRSVPLLRLPQSRIPFQLILATVRALRRFAPAFRPPELCRAAALRLYLPNLCHSTPATSRRRHQSRCSQQEPSLRQSATTNNRTPEARHTGDVADAGNETHHPPAASALTRRH</sequence>
<feature type="compositionally biased region" description="Polar residues" evidence="1">
    <location>
        <begin position="77"/>
        <end position="90"/>
    </location>
</feature>
<proteinExistence type="predicted"/>